<evidence type="ECO:0000313" key="12">
    <source>
        <dbReference type="Proteomes" id="UP001381693"/>
    </source>
</evidence>
<organism evidence="11 12">
    <name type="scientific">Halocaridina rubra</name>
    <name type="common">Hawaiian red shrimp</name>
    <dbReference type="NCBI Taxonomy" id="373956"/>
    <lineage>
        <taxon>Eukaryota</taxon>
        <taxon>Metazoa</taxon>
        <taxon>Ecdysozoa</taxon>
        <taxon>Arthropoda</taxon>
        <taxon>Crustacea</taxon>
        <taxon>Multicrustacea</taxon>
        <taxon>Malacostraca</taxon>
        <taxon>Eumalacostraca</taxon>
        <taxon>Eucarida</taxon>
        <taxon>Decapoda</taxon>
        <taxon>Pleocyemata</taxon>
        <taxon>Caridea</taxon>
        <taxon>Atyoidea</taxon>
        <taxon>Atyidae</taxon>
        <taxon>Halocaridina</taxon>
    </lineage>
</organism>
<dbReference type="GO" id="GO:0008270">
    <property type="term" value="F:zinc ion binding"/>
    <property type="evidence" value="ECO:0007669"/>
    <property type="project" value="UniProtKB-KW"/>
</dbReference>
<feature type="domain" description="C2H2-type" evidence="10">
    <location>
        <begin position="34"/>
        <end position="61"/>
    </location>
</feature>
<dbReference type="Proteomes" id="UP001381693">
    <property type="component" value="Unassembled WGS sequence"/>
</dbReference>
<evidence type="ECO:0000256" key="3">
    <source>
        <dbReference type="ARBA" id="ARBA00022737"/>
    </source>
</evidence>
<dbReference type="PROSITE" id="PS00028">
    <property type="entry name" value="ZINC_FINGER_C2H2_1"/>
    <property type="match status" value="2"/>
</dbReference>
<dbReference type="Pfam" id="PF00096">
    <property type="entry name" value="zf-C2H2"/>
    <property type="match status" value="1"/>
</dbReference>
<dbReference type="FunFam" id="3.30.160.60:FF:000100">
    <property type="entry name" value="Zinc finger 45-like"/>
    <property type="match status" value="1"/>
</dbReference>
<dbReference type="GO" id="GO:0005634">
    <property type="term" value="C:nucleus"/>
    <property type="evidence" value="ECO:0007669"/>
    <property type="project" value="UniProtKB-SubCell"/>
</dbReference>
<dbReference type="SUPFAM" id="SSF57667">
    <property type="entry name" value="beta-beta-alpha zinc fingers"/>
    <property type="match status" value="1"/>
</dbReference>
<dbReference type="EMBL" id="JAXCGZ010002021">
    <property type="protein sequence ID" value="KAK7084646.1"/>
    <property type="molecule type" value="Genomic_DNA"/>
</dbReference>
<comment type="caution">
    <text evidence="11">The sequence shown here is derived from an EMBL/GenBank/DDBJ whole genome shotgun (WGS) entry which is preliminary data.</text>
</comment>
<keyword evidence="4 8" id="KW-0863">Zinc-finger</keyword>
<evidence type="ECO:0000256" key="4">
    <source>
        <dbReference type="ARBA" id="ARBA00022771"/>
    </source>
</evidence>
<dbReference type="Pfam" id="PF13909">
    <property type="entry name" value="zf-H2C2_5"/>
    <property type="match status" value="1"/>
</dbReference>
<evidence type="ECO:0000256" key="8">
    <source>
        <dbReference type="PROSITE-ProRule" id="PRU00042"/>
    </source>
</evidence>
<feature type="region of interest" description="Disordered" evidence="9">
    <location>
        <begin position="88"/>
        <end position="108"/>
    </location>
</feature>
<dbReference type="GO" id="GO:0000978">
    <property type="term" value="F:RNA polymerase II cis-regulatory region sequence-specific DNA binding"/>
    <property type="evidence" value="ECO:0007669"/>
    <property type="project" value="TreeGrafter"/>
</dbReference>
<keyword evidence="2" id="KW-0479">Metal-binding</keyword>
<protein>
    <recommendedName>
        <fullName evidence="10">C2H2-type domain-containing protein</fullName>
    </recommendedName>
</protein>
<evidence type="ECO:0000256" key="5">
    <source>
        <dbReference type="ARBA" id="ARBA00022833"/>
    </source>
</evidence>
<evidence type="ECO:0000259" key="10">
    <source>
        <dbReference type="PROSITE" id="PS50157"/>
    </source>
</evidence>
<dbReference type="GO" id="GO:0003700">
    <property type="term" value="F:DNA-binding transcription factor activity"/>
    <property type="evidence" value="ECO:0007669"/>
    <property type="project" value="TreeGrafter"/>
</dbReference>
<dbReference type="PANTHER" id="PTHR24404:SF55">
    <property type="entry name" value="ZINC FINGER PROTEIN PEGASUS"/>
    <property type="match status" value="1"/>
</dbReference>
<gene>
    <name evidence="11" type="ORF">SK128_005434</name>
</gene>
<dbReference type="AlphaFoldDB" id="A0AAN8XI56"/>
<name>A0AAN8XI56_HALRR</name>
<evidence type="ECO:0000256" key="6">
    <source>
        <dbReference type="ARBA" id="ARBA00023125"/>
    </source>
</evidence>
<keyword evidence="6" id="KW-0238">DNA-binding</keyword>
<comment type="subcellular location">
    <subcellularLocation>
        <location evidence="1">Nucleus</location>
    </subcellularLocation>
</comment>
<dbReference type="PANTHER" id="PTHR24404">
    <property type="entry name" value="ZINC FINGER PROTEIN"/>
    <property type="match status" value="1"/>
</dbReference>
<keyword evidence="5" id="KW-0862">Zinc</keyword>
<keyword evidence="7" id="KW-0539">Nucleus</keyword>
<dbReference type="SMART" id="SM00355">
    <property type="entry name" value="ZnF_C2H2"/>
    <property type="match status" value="2"/>
</dbReference>
<keyword evidence="12" id="KW-1185">Reference proteome</keyword>
<evidence type="ECO:0000313" key="11">
    <source>
        <dbReference type="EMBL" id="KAK7084646.1"/>
    </source>
</evidence>
<evidence type="ECO:0000256" key="2">
    <source>
        <dbReference type="ARBA" id="ARBA00022723"/>
    </source>
</evidence>
<dbReference type="GO" id="GO:0006357">
    <property type="term" value="P:regulation of transcription by RNA polymerase II"/>
    <property type="evidence" value="ECO:0007669"/>
    <property type="project" value="TreeGrafter"/>
</dbReference>
<keyword evidence="3" id="KW-0677">Repeat</keyword>
<proteinExistence type="predicted"/>
<dbReference type="InterPro" id="IPR036236">
    <property type="entry name" value="Znf_C2H2_sf"/>
</dbReference>
<dbReference type="InterPro" id="IPR013087">
    <property type="entry name" value="Znf_C2H2_type"/>
</dbReference>
<feature type="domain" description="C2H2-type" evidence="10">
    <location>
        <begin position="62"/>
        <end position="90"/>
    </location>
</feature>
<accession>A0AAN8XI56</accession>
<dbReference type="Gene3D" id="3.30.160.60">
    <property type="entry name" value="Classic Zinc Finger"/>
    <property type="match status" value="2"/>
</dbReference>
<feature type="non-terminal residue" evidence="11">
    <location>
        <position position="1"/>
    </location>
</feature>
<dbReference type="PROSITE" id="PS50157">
    <property type="entry name" value="ZINC_FINGER_C2H2_2"/>
    <property type="match status" value="2"/>
</dbReference>
<evidence type="ECO:0000256" key="1">
    <source>
        <dbReference type="ARBA" id="ARBA00004123"/>
    </source>
</evidence>
<evidence type="ECO:0000256" key="7">
    <source>
        <dbReference type="ARBA" id="ARBA00023242"/>
    </source>
</evidence>
<evidence type="ECO:0000256" key="9">
    <source>
        <dbReference type="SAM" id="MobiDB-lite"/>
    </source>
</evidence>
<reference evidence="11 12" key="1">
    <citation type="submission" date="2023-11" db="EMBL/GenBank/DDBJ databases">
        <title>Halocaridina rubra genome assembly.</title>
        <authorList>
            <person name="Smith C."/>
        </authorList>
    </citation>
    <scope>NUCLEOTIDE SEQUENCE [LARGE SCALE GENOMIC DNA]</scope>
    <source>
        <strain evidence="11">EP-1</strain>
        <tissue evidence="11">Whole</tissue>
    </source>
</reference>
<dbReference type="InterPro" id="IPR050589">
    <property type="entry name" value="Ikaros_C2H2-ZF"/>
</dbReference>
<sequence>TVAGLYPHSSSSVLMQLPLPPSRGHSTSHLKKYYQCHLCPRSYDYKGSLEIHMRTHTGDAPFQCSHCSLRVKDKSNLRRHIRRRHLGQLQTSSPAYADYTNNMNSASQ</sequence>